<evidence type="ECO:0000313" key="2">
    <source>
        <dbReference type="EMBL" id="KAJ3491099.1"/>
    </source>
</evidence>
<sequence>MNVYSLKSKYPIPKTHSVGEWLNHGALARTSIDQELSSLSEVARTYRERRNAFAPVGCLPIEVFQRILVQYAQSSGRRHSRSTQRRLMRTTWICRFWRSVALGCPEYWSSLPLDNTSWLSTAVERSGHTLLSSWVRPQCVLDFKELRNQVHQILPRLESLCVCSSGHLDLDKFLQITDAPAPRLTSLSFEKHYRHPLPNNIFLGQTPQLRHLDLGDCAWKWDSPLLRSGLTHLSLSGFVDPLEDDVWDALERMPFLQVLHLGITNDRRENANHNYVNPPASHRTLTLPHLRELSLSADTFVCCLFLSKLSAPSMVNIQLACQYRRLRDGFPQKATRWGVENYAVGPEFDSILSWIEGARRRNHVCKGTPNPGVADPSTTDADEHQSTQSRPSAACTCFNFWPPSPVHDCTTFHTRLTMESQLDFPRIDMNHLSGKMLLCSPFSEAQTLSIDGCRAEQAKVHVDLHDTEDLRVSRRCGLVDSRRSKRPYQVERP</sequence>
<dbReference type="AlphaFoldDB" id="A0AAD5YNA0"/>
<name>A0AAD5YNA0_9APHY</name>
<organism evidence="2 3">
    <name type="scientific">Meripilus lineatus</name>
    <dbReference type="NCBI Taxonomy" id="2056292"/>
    <lineage>
        <taxon>Eukaryota</taxon>
        <taxon>Fungi</taxon>
        <taxon>Dikarya</taxon>
        <taxon>Basidiomycota</taxon>
        <taxon>Agaricomycotina</taxon>
        <taxon>Agaricomycetes</taxon>
        <taxon>Polyporales</taxon>
        <taxon>Meripilaceae</taxon>
        <taxon>Meripilus</taxon>
    </lineage>
</organism>
<dbReference type="EMBL" id="JANAWD010000017">
    <property type="protein sequence ID" value="KAJ3491099.1"/>
    <property type="molecule type" value="Genomic_DNA"/>
</dbReference>
<gene>
    <name evidence="2" type="ORF">NLI96_g941</name>
</gene>
<comment type="caution">
    <text evidence="2">The sequence shown here is derived from an EMBL/GenBank/DDBJ whole genome shotgun (WGS) entry which is preliminary data.</text>
</comment>
<protein>
    <recommendedName>
        <fullName evidence="4">F-box domain-containing protein</fullName>
    </recommendedName>
</protein>
<dbReference type="InterPro" id="IPR032675">
    <property type="entry name" value="LRR_dom_sf"/>
</dbReference>
<dbReference type="SUPFAM" id="SSF52058">
    <property type="entry name" value="L domain-like"/>
    <property type="match status" value="1"/>
</dbReference>
<keyword evidence="3" id="KW-1185">Reference proteome</keyword>
<feature type="region of interest" description="Disordered" evidence="1">
    <location>
        <begin position="365"/>
        <end position="386"/>
    </location>
</feature>
<proteinExistence type="predicted"/>
<dbReference type="Gene3D" id="3.80.10.10">
    <property type="entry name" value="Ribonuclease Inhibitor"/>
    <property type="match status" value="1"/>
</dbReference>
<dbReference type="Proteomes" id="UP001212997">
    <property type="component" value="Unassembled WGS sequence"/>
</dbReference>
<evidence type="ECO:0000256" key="1">
    <source>
        <dbReference type="SAM" id="MobiDB-lite"/>
    </source>
</evidence>
<evidence type="ECO:0000313" key="3">
    <source>
        <dbReference type="Proteomes" id="UP001212997"/>
    </source>
</evidence>
<reference evidence="2" key="1">
    <citation type="submission" date="2022-07" db="EMBL/GenBank/DDBJ databases">
        <title>Genome Sequence of Physisporinus lineatus.</title>
        <authorList>
            <person name="Buettner E."/>
        </authorList>
    </citation>
    <scope>NUCLEOTIDE SEQUENCE</scope>
    <source>
        <strain evidence="2">VT162</strain>
    </source>
</reference>
<evidence type="ECO:0008006" key="4">
    <source>
        <dbReference type="Google" id="ProtNLM"/>
    </source>
</evidence>
<accession>A0AAD5YNA0</accession>